<dbReference type="GeneID" id="82206127"/>
<protein>
    <submittedName>
        <fullName evidence="1">Uncharacterized protein</fullName>
    </submittedName>
</protein>
<dbReference type="EMBL" id="LN555523">
    <property type="protein sequence ID" value="CED94702.1"/>
    <property type="molecule type" value="Genomic_DNA"/>
</dbReference>
<name>A0A1V1I366_9FIRM</name>
<sequence length="62" mass="7149">MKNKKNKNIEELTSEILGNAFIGNLFDISNDIDNTSQNLVTYLELDNIKNLSKEYKIDSKKK</sequence>
<dbReference type="AlphaFoldDB" id="A0A1V1I366"/>
<keyword evidence="2" id="KW-1185">Reference proteome</keyword>
<evidence type="ECO:0000313" key="1">
    <source>
        <dbReference type="EMBL" id="CED94702.1"/>
    </source>
</evidence>
<evidence type="ECO:0000313" key="2">
    <source>
        <dbReference type="Proteomes" id="UP000245622"/>
    </source>
</evidence>
<reference evidence="1 2" key="1">
    <citation type="submission" date="2014-04" db="EMBL/GenBank/DDBJ databases">
        <authorList>
            <person name="Hornung B.V."/>
        </authorList>
    </citation>
    <scope>NUCLEOTIDE SEQUENCE [LARGE SCALE GENOMIC DNA]</scope>
    <source>
        <strain evidence="1 2">CRIB</strain>
    </source>
</reference>
<dbReference type="KEGG" id="ril:CRIB_2099"/>
<proteinExistence type="predicted"/>
<organism evidence="1 2">
    <name type="scientific">Romboutsia ilealis</name>
    <dbReference type="NCBI Taxonomy" id="1115758"/>
    <lineage>
        <taxon>Bacteria</taxon>
        <taxon>Bacillati</taxon>
        <taxon>Bacillota</taxon>
        <taxon>Clostridia</taxon>
        <taxon>Peptostreptococcales</taxon>
        <taxon>Peptostreptococcaceae</taxon>
        <taxon>Romboutsia</taxon>
    </lineage>
</organism>
<dbReference type="Proteomes" id="UP000245622">
    <property type="component" value="Chromosome 1"/>
</dbReference>
<accession>A0A1V1I366</accession>
<dbReference type="RefSeq" id="WP_180702202.1">
    <property type="nucleotide sequence ID" value="NZ_CAJUCR010000011.1"/>
</dbReference>
<gene>
    <name evidence="1" type="ORF">CRIB_2099</name>
</gene>